<feature type="domain" description="Single-stranded-DNA-specific exonuclease RecJ C-terminal" evidence="9">
    <location>
        <begin position="598"/>
        <end position="766"/>
    </location>
</feature>
<keyword evidence="4" id="KW-0378">Hydrolase</keyword>
<dbReference type="NCBIfam" id="TIGR00644">
    <property type="entry name" value="recJ"/>
    <property type="match status" value="1"/>
</dbReference>
<name>A0A1Y3PJA6_9BACI</name>
<dbReference type="InterPro" id="IPR038763">
    <property type="entry name" value="DHH_sf"/>
</dbReference>
<evidence type="ECO:0000256" key="6">
    <source>
        <dbReference type="SAM" id="Coils"/>
    </source>
</evidence>
<evidence type="ECO:0000313" key="12">
    <source>
        <dbReference type="Proteomes" id="UP000196475"/>
    </source>
</evidence>
<dbReference type="Proteomes" id="UP000196475">
    <property type="component" value="Unassembled WGS sequence"/>
</dbReference>
<protein>
    <recommendedName>
        <fullName evidence="2">Single-stranded-DNA-specific exonuclease RecJ</fullName>
    </recommendedName>
</protein>
<dbReference type="Gene3D" id="3.90.1640.30">
    <property type="match status" value="1"/>
</dbReference>
<keyword evidence="5 11" id="KW-0269">Exonuclease</keyword>
<dbReference type="Pfam" id="PF02272">
    <property type="entry name" value="DHHA1"/>
    <property type="match status" value="1"/>
</dbReference>
<dbReference type="EMBL" id="LZRT01000079">
    <property type="protein sequence ID" value="OUM87174.1"/>
    <property type="molecule type" value="Genomic_DNA"/>
</dbReference>
<keyword evidence="6" id="KW-0175">Coiled coil</keyword>
<evidence type="ECO:0000256" key="5">
    <source>
        <dbReference type="ARBA" id="ARBA00022839"/>
    </source>
</evidence>
<dbReference type="InterPro" id="IPR041122">
    <property type="entry name" value="RecJ_OB"/>
</dbReference>
<evidence type="ECO:0000256" key="3">
    <source>
        <dbReference type="ARBA" id="ARBA00022722"/>
    </source>
</evidence>
<dbReference type="AlphaFoldDB" id="A0A1Y3PJA6"/>
<evidence type="ECO:0000256" key="1">
    <source>
        <dbReference type="ARBA" id="ARBA00005915"/>
    </source>
</evidence>
<dbReference type="InterPro" id="IPR004610">
    <property type="entry name" value="RecJ"/>
</dbReference>
<dbReference type="Gene3D" id="3.10.310.30">
    <property type="match status" value="1"/>
</dbReference>
<dbReference type="GO" id="GO:0006281">
    <property type="term" value="P:DNA repair"/>
    <property type="evidence" value="ECO:0007669"/>
    <property type="project" value="InterPro"/>
</dbReference>
<evidence type="ECO:0000259" key="10">
    <source>
        <dbReference type="Pfam" id="PF17768"/>
    </source>
</evidence>
<evidence type="ECO:0000259" key="9">
    <source>
        <dbReference type="Pfam" id="PF10141"/>
    </source>
</evidence>
<dbReference type="Pfam" id="PF10141">
    <property type="entry name" value="ssDNA-exonuc_C"/>
    <property type="match status" value="1"/>
</dbReference>
<dbReference type="SUPFAM" id="SSF64182">
    <property type="entry name" value="DHH phosphoesterases"/>
    <property type="match status" value="1"/>
</dbReference>
<organism evidence="11 12">
    <name type="scientific">Bacillus thermozeamaize</name>
    <dbReference type="NCBI Taxonomy" id="230954"/>
    <lineage>
        <taxon>Bacteria</taxon>
        <taxon>Bacillati</taxon>
        <taxon>Bacillota</taxon>
        <taxon>Bacilli</taxon>
        <taxon>Bacillales</taxon>
        <taxon>Bacillaceae</taxon>
        <taxon>Bacillus</taxon>
    </lineage>
</organism>
<evidence type="ECO:0000259" key="8">
    <source>
        <dbReference type="Pfam" id="PF02272"/>
    </source>
</evidence>
<dbReference type="PANTHER" id="PTHR30255">
    <property type="entry name" value="SINGLE-STRANDED-DNA-SPECIFIC EXONUCLEASE RECJ"/>
    <property type="match status" value="1"/>
</dbReference>
<feature type="domain" description="RecJ OB" evidence="10">
    <location>
        <begin position="472"/>
        <end position="577"/>
    </location>
</feature>
<evidence type="ECO:0000256" key="4">
    <source>
        <dbReference type="ARBA" id="ARBA00022801"/>
    </source>
</evidence>
<dbReference type="GO" id="GO:0003676">
    <property type="term" value="F:nucleic acid binding"/>
    <property type="evidence" value="ECO:0007669"/>
    <property type="project" value="InterPro"/>
</dbReference>
<keyword evidence="3" id="KW-0540">Nuclease</keyword>
<feature type="domain" description="DDH" evidence="7">
    <location>
        <begin position="93"/>
        <end position="237"/>
    </location>
</feature>
<evidence type="ECO:0000313" key="11">
    <source>
        <dbReference type="EMBL" id="OUM87174.1"/>
    </source>
</evidence>
<evidence type="ECO:0000256" key="2">
    <source>
        <dbReference type="ARBA" id="ARBA00019841"/>
    </source>
</evidence>
<sequence length="794" mass="88680">MPNGKGGLSILPARTRWIRRFQEADETQGSSVFPSFQLHPLVERLLVMRGLDTPEKIAAFLHPAKENLGDPFLLKGMAEAVELIRRAVACGQKIAVYGDYDADGVTSTALMVRTLRMLGASVEAYIPDRFREGYGLHAEALCELARRGTRLLVTVDTGISSVEEADMASRLGMTVIITDHHQPPPELPQADALINPKQPGCPYPFKQLAGVGVALKVAQALLDEVPPELLQLAAVGTISDLMPLVDENRVLVALGLQQLNRQPLPGIQALARQAGFRGEWNSEAIGFILGPRLNAAGRLAHAMEAYRLLMAENEEAAGEAALRLEQLNRQRQQLVEQVFREAEQQLVEQDMARALPPGSASGYVLASASWHAGVIGIAAARLVEKYHRPFILLSVEEESGLAKGSGRGVDGLDLYQVLLSCSQWLEKFGGHQQAAGMTLQASRIAGFRDAFVEEVGRRLADADTQPRTEVEMFCPLEAVDLSLVEDLRRLEPFGPGNPRPILYFGPVSVAEARPLGKEGNHLKLALRGKDGRMVEAVGFHCPDWVQRIASGSRAYVIGSLGTSEWNGIRRPQILLKDVLIRHRQVFDWRRTPEKAEQACSSDASGERFFFSFQEMPAADSAFSEVTDLVLMDVPVSRGQLLEAIRRFPNMQRLYCVFRRTHAPPLPQRQHFVEVFRWMQRHRQFHRAHIEQFAARLGLVAEQTSLVLRVFKELGLLLPVATHVYRLQQAQRQSRLENSVSYLEALEREKMAQFLHSLTSLQLQQFFYRLFEFEKRGTTQHVQETDAIDRENQSD</sequence>
<dbReference type="InterPro" id="IPR003156">
    <property type="entry name" value="DHHA1_dom"/>
</dbReference>
<comment type="similarity">
    <text evidence="1">Belongs to the RecJ family.</text>
</comment>
<dbReference type="InterPro" id="IPR001667">
    <property type="entry name" value="DDH_dom"/>
</dbReference>
<dbReference type="Pfam" id="PF17768">
    <property type="entry name" value="RecJ_OB"/>
    <property type="match status" value="1"/>
</dbReference>
<dbReference type="GO" id="GO:0008409">
    <property type="term" value="F:5'-3' exonuclease activity"/>
    <property type="evidence" value="ECO:0007669"/>
    <property type="project" value="InterPro"/>
</dbReference>
<comment type="caution">
    <text evidence="11">The sequence shown here is derived from an EMBL/GenBank/DDBJ whole genome shotgun (WGS) entry which is preliminary data.</text>
</comment>
<accession>A0A1Y3PJA6</accession>
<feature type="coiled-coil region" evidence="6">
    <location>
        <begin position="310"/>
        <end position="344"/>
    </location>
</feature>
<dbReference type="InterPro" id="IPR018779">
    <property type="entry name" value="RecJ_C"/>
</dbReference>
<dbReference type="GO" id="GO:0006310">
    <property type="term" value="P:DNA recombination"/>
    <property type="evidence" value="ECO:0007669"/>
    <property type="project" value="InterPro"/>
</dbReference>
<gene>
    <name evidence="11" type="ORF">BAA01_08845</name>
</gene>
<dbReference type="PANTHER" id="PTHR30255:SF2">
    <property type="entry name" value="SINGLE-STRANDED-DNA-SPECIFIC EXONUCLEASE RECJ"/>
    <property type="match status" value="1"/>
</dbReference>
<reference evidence="12" key="1">
    <citation type="submission" date="2016-06" db="EMBL/GenBank/DDBJ databases">
        <authorList>
            <person name="Nascimento L."/>
            <person name="Pereira R.V."/>
            <person name="Martins L.F."/>
            <person name="Quaggio R.B."/>
            <person name="Silva A.M."/>
            <person name="Setubal J.C."/>
        </authorList>
    </citation>
    <scope>NUCLEOTIDE SEQUENCE [LARGE SCALE GENOMIC DNA]</scope>
</reference>
<proteinExistence type="inferred from homology"/>
<dbReference type="InterPro" id="IPR051673">
    <property type="entry name" value="SSDNA_exonuclease_RecJ"/>
</dbReference>
<dbReference type="Pfam" id="PF01368">
    <property type="entry name" value="DHH"/>
    <property type="match status" value="1"/>
</dbReference>
<feature type="domain" description="DHHA1" evidence="8">
    <location>
        <begin position="367"/>
        <end position="454"/>
    </location>
</feature>
<evidence type="ECO:0000259" key="7">
    <source>
        <dbReference type="Pfam" id="PF01368"/>
    </source>
</evidence>